<dbReference type="InterPro" id="IPR013216">
    <property type="entry name" value="Methyltransf_11"/>
</dbReference>
<feature type="domain" description="Methyltransferase type 11" evidence="1">
    <location>
        <begin position="54"/>
        <end position="131"/>
    </location>
</feature>
<dbReference type="Gene3D" id="3.40.50.150">
    <property type="entry name" value="Vaccinia Virus protein VP39"/>
    <property type="match status" value="1"/>
</dbReference>
<dbReference type="SUPFAM" id="SSF53335">
    <property type="entry name" value="S-adenosyl-L-methionine-dependent methyltransferases"/>
    <property type="match status" value="1"/>
</dbReference>
<sequence length="216" mass="23931">MDERVVEYPWLFGRLGKVGKMLDAGSTFNHDFLLQRSPLKGADLTIMTLAPEKRCYWYEGYSYVFGDLRKTLFADGSFDTVASISTIEHIGLDNTMLYTADPNDAESDENGFVPAVKEFKRILKPGGTCFISVPFGKRNNLGWYQVFDLAKIEAIVEAFAPTSYQIDYFGYSKNGWSCGSATSLSEATVYDVHTGTGWSDDLAASSRAIACLQLNA</sequence>
<name>A0A0R3KZL3_9BRAD</name>
<dbReference type="Proteomes" id="UP000051913">
    <property type="component" value="Unassembled WGS sequence"/>
</dbReference>
<dbReference type="GO" id="GO:0008757">
    <property type="term" value="F:S-adenosylmethionine-dependent methyltransferase activity"/>
    <property type="evidence" value="ECO:0007669"/>
    <property type="project" value="InterPro"/>
</dbReference>
<reference evidence="2 3" key="1">
    <citation type="submission" date="2014-03" db="EMBL/GenBank/DDBJ databases">
        <title>Bradyrhizobium valentinum sp. nov., isolated from effective nodules of Lupinus mariae-josephae, a lupine endemic of basic-lime soils in Eastern Spain.</title>
        <authorList>
            <person name="Duran D."/>
            <person name="Rey L."/>
            <person name="Navarro A."/>
            <person name="Busquets A."/>
            <person name="Imperial J."/>
            <person name="Ruiz-Argueso T."/>
        </authorList>
    </citation>
    <scope>NUCLEOTIDE SEQUENCE [LARGE SCALE GENOMIC DNA]</scope>
    <source>
        <strain evidence="2 3">LmjM3</strain>
    </source>
</reference>
<accession>A0A0R3KZL3</accession>
<protein>
    <recommendedName>
        <fullName evidence="1">Methyltransferase type 11 domain-containing protein</fullName>
    </recommendedName>
</protein>
<dbReference type="AlphaFoldDB" id="A0A0R3KZL3"/>
<comment type="caution">
    <text evidence="2">The sequence shown here is derived from an EMBL/GenBank/DDBJ whole genome shotgun (WGS) entry which is preliminary data.</text>
</comment>
<dbReference type="EMBL" id="LLXX01000177">
    <property type="protein sequence ID" value="KRQ98351.1"/>
    <property type="molecule type" value="Genomic_DNA"/>
</dbReference>
<dbReference type="Pfam" id="PF08241">
    <property type="entry name" value="Methyltransf_11"/>
    <property type="match status" value="1"/>
</dbReference>
<evidence type="ECO:0000259" key="1">
    <source>
        <dbReference type="Pfam" id="PF08241"/>
    </source>
</evidence>
<organism evidence="2 3">
    <name type="scientific">Bradyrhizobium valentinum</name>
    <dbReference type="NCBI Taxonomy" id="1518501"/>
    <lineage>
        <taxon>Bacteria</taxon>
        <taxon>Pseudomonadati</taxon>
        <taxon>Pseudomonadota</taxon>
        <taxon>Alphaproteobacteria</taxon>
        <taxon>Hyphomicrobiales</taxon>
        <taxon>Nitrobacteraceae</taxon>
        <taxon>Bradyrhizobium</taxon>
    </lineage>
</organism>
<evidence type="ECO:0000313" key="2">
    <source>
        <dbReference type="EMBL" id="KRQ98351.1"/>
    </source>
</evidence>
<proteinExistence type="predicted"/>
<evidence type="ECO:0000313" key="3">
    <source>
        <dbReference type="Proteomes" id="UP000051913"/>
    </source>
</evidence>
<keyword evidence="3" id="KW-1185">Reference proteome</keyword>
<gene>
    <name evidence="2" type="ORF">CP49_10470</name>
</gene>
<dbReference type="InterPro" id="IPR029063">
    <property type="entry name" value="SAM-dependent_MTases_sf"/>
</dbReference>